<feature type="compositionally biased region" description="Low complexity" evidence="1">
    <location>
        <begin position="511"/>
        <end position="522"/>
    </location>
</feature>
<gene>
    <name evidence="2" type="ORF">SAMN04489743_2838</name>
</gene>
<protein>
    <recommendedName>
        <fullName evidence="4">Phage portal protein, SPP1 Gp6-like</fullName>
    </recommendedName>
</protein>
<feature type="compositionally biased region" description="Basic and acidic residues" evidence="1">
    <location>
        <begin position="501"/>
        <end position="510"/>
    </location>
</feature>
<organism evidence="2 3">
    <name type="scientific">Pseudarthrobacter equi</name>
    <dbReference type="NCBI Taxonomy" id="728066"/>
    <lineage>
        <taxon>Bacteria</taxon>
        <taxon>Bacillati</taxon>
        <taxon>Actinomycetota</taxon>
        <taxon>Actinomycetes</taxon>
        <taxon>Micrococcales</taxon>
        <taxon>Micrococcaceae</taxon>
        <taxon>Pseudarthrobacter</taxon>
    </lineage>
</organism>
<keyword evidence="3" id="KW-1185">Reference proteome</keyword>
<dbReference type="RefSeq" id="WP_091721332.1">
    <property type="nucleotide sequence ID" value="NZ_LT629779.1"/>
</dbReference>
<evidence type="ECO:0000313" key="2">
    <source>
        <dbReference type="EMBL" id="SDT42075.1"/>
    </source>
</evidence>
<dbReference type="Proteomes" id="UP000198751">
    <property type="component" value="Chromosome I"/>
</dbReference>
<sequence length="530" mass="57529">MALPKNGTDFPLPQMAAIAPKYREYNAWYMADASELSHIYSTAGNKGKVGIFTRIKRMFMGTPPDEEGNQHVYNLNVAAEITRKSADLLFSDPVRIEARDTVEDRPQALDLSKLSARLQLLTGPYLDATLIGAAETAAALGGTFLKVAWDANIKDHAFIVKVDADLAVPEFAFGFLKSVQFWHNVATEGSTVWRHVEEHFVDSDGIGLVRHALYMGRDDNVGIVVSLTDRDETRSFAEFVDENGCVSTETPGLSAVYLPNRTPNAIWRKDPLGANLGRSDFEGILQPLDAVNEAFSSLMRDIRLSKSTLIISEKLLEDLGVGEGLAHDIDREIFTQVKDTSVPDGDGNGMPITQVQFAVRVEDFQKVINFLKGALLSIAGYSSQTFGLVESNSAMTATETNARERASHMTREAKVRLMAPQLSAIALKLLLTDAAKFDTGITVPDGVVIESIFADAVQPDAEAISAQNASDFSSQSASTVTRVGRAHPDWSPAQVKKEAELILAEHKKPEPAAAAPAETVVEPAEDQVAA</sequence>
<reference evidence="3" key="1">
    <citation type="submission" date="2016-10" db="EMBL/GenBank/DDBJ databases">
        <authorList>
            <person name="Varghese N."/>
            <person name="Submissions S."/>
        </authorList>
    </citation>
    <scope>NUCLEOTIDE SEQUENCE [LARGE SCALE GENOMIC DNA]</scope>
    <source>
        <strain evidence="3">IMMIB L-1606</strain>
    </source>
</reference>
<dbReference type="AlphaFoldDB" id="A0A1H2A7W9"/>
<evidence type="ECO:0000256" key="1">
    <source>
        <dbReference type="SAM" id="MobiDB-lite"/>
    </source>
</evidence>
<proteinExistence type="predicted"/>
<evidence type="ECO:0008006" key="4">
    <source>
        <dbReference type="Google" id="ProtNLM"/>
    </source>
</evidence>
<dbReference type="OrthoDB" id="3268708at2"/>
<feature type="region of interest" description="Disordered" evidence="1">
    <location>
        <begin position="501"/>
        <end position="530"/>
    </location>
</feature>
<accession>A0A1H2A7W9</accession>
<evidence type="ECO:0000313" key="3">
    <source>
        <dbReference type="Proteomes" id="UP000198751"/>
    </source>
</evidence>
<dbReference type="EMBL" id="LT629779">
    <property type="protein sequence ID" value="SDT42075.1"/>
    <property type="molecule type" value="Genomic_DNA"/>
</dbReference>
<name>A0A1H2A7W9_9MICC</name>